<keyword evidence="1" id="KW-0175">Coiled coil</keyword>
<feature type="region of interest" description="Disordered" evidence="2">
    <location>
        <begin position="1"/>
        <end position="57"/>
    </location>
</feature>
<feature type="non-terminal residue" evidence="3">
    <location>
        <position position="1"/>
    </location>
</feature>
<gene>
    <name evidence="3" type="ORF">CMV_030715</name>
</gene>
<dbReference type="Proteomes" id="UP000737018">
    <property type="component" value="Unassembled WGS sequence"/>
</dbReference>
<feature type="compositionally biased region" description="Basic and acidic residues" evidence="2">
    <location>
        <begin position="319"/>
        <end position="330"/>
    </location>
</feature>
<comment type="caution">
    <text evidence="3">The sequence shown here is derived from an EMBL/GenBank/DDBJ whole genome shotgun (WGS) entry which is preliminary data.</text>
</comment>
<dbReference type="OrthoDB" id="2020644at2759"/>
<keyword evidence="4" id="KW-1185">Reference proteome</keyword>
<evidence type="ECO:0000256" key="1">
    <source>
        <dbReference type="SAM" id="Coils"/>
    </source>
</evidence>
<sequence length="386" mass="43883">MEVSAGVAASASTRGPSLSMPPPPPPSSSSSSSAARKEWRAVSEHRNAGDEELERSKLGQLDERTIYEVQQGREPLDVGYCSITVDGGLDDELLPQRLHNLARQREELQRMEIEIKAQLISRSEIVELQTTFDARIKEHANATAKLQEQLREREQAVHELERKMEEKDRELHAIQLDNEAAWAKEDLLREQNKELASFRRERDHSEVERAQHIKQIHDLQEHIQEKERQLIELQDQHRVAQETILYKDEQLREAQAWIARVQEMDVLQSNTNHSLQAELRERTEQYNQLWLGCQRQFTEMERLHMHTVQQLQLELADARERSGTYSDESRISQTNSKDVSQFGQSNGNQLDANGGSGTSGGNSGVLPNGNSDNVSSFASSGNAPVQ</sequence>
<evidence type="ECO:0000313" key="3">
    <source>
        <dbReference type="EMBL" id="KAF3942651.1"/>
    </source>
</evidence>
<evidence type="ECO:0000313" key="4">
    <source>
        <dbReference type="Proteomes" id="UP000737018"/>
    </source>
</evidence>
<feature type="coiled-coil region" evidence="1">
    <location>
        <begin position="98"/>
        <end position="243"/>
    </location>
</feature>
<feature type="region of interest" description="Disordered" evidence="2">
    <location>
        <begin position="319"/>
        <end position="386"/>
    </location>
</feature>
<dbReference type="AlphaFoldDB" id="A0A8J4Q5P2"/>
<accession>A0A8J4Q5P2</accession>
<feature type="compositionally biased region" description="Basic and acidic residues" evidence="2">
    <location>
        <begin position="35"/>
        <end position="57"/>
    </location>
</feature>
<proteinExistence type="predicted"/>
<dbReference type="PANTHER" id="PTHR35766">
    <property type="entry name" value="OS08G0543600 PROTEIN"/>
    <property type="match status" value="1"/>
</dbReference>
<protein>
    <submittedName>
        <fullName evidence="3">Uncharacterized protein</fullName>
    </submittedName>
</protein>
<feature type="compositionally biased region" description="Polar residues" evidence="2">
    <location>
        <begin position="368"/>
        <end position="386"/>
    </location>
</feature>
<reference evidence="3" key="1">
    <citation type="submission" date="2020-03" db="EMBL/GenBank/DDBJ databases">
        <title>Castanea mollissima Vanexum genome sequencing.</title>
        <authorList>
            <person name="Staton M."/>
        </authorList>
    </citation>
    <scope>NUCLEOTIDE SEQUENCE</scope>
    <source>
        <tissue evidence="3">Leaf</tissue>
    </source>
</reference>
<dbReference type="PANTHER" id="PTHR35766:SF1">
    <property type="entry name" value="OS08G0543600 PROTEIN"/>
    <property type="match status" value="1"/>
</dbReference>
<name>A0A8J4Q5P2_9ROSI</name>
<organism evidence="3 4">
    <name type="scientific">Castanea mollissima</name>
    <name type="common">Chinese chestnut</name>
    <dbReference type="NCBI Taxonomy" id="60419"/>
    <lineage>
        <taxon>Eukaryota</taxon>
        <taxon>Viridiplantae</taxon>
        <taxon>Streptophyta</taxon>
        <taxon>Embryophyta</taxon>
        <taxon>Tracheophyta</taxon>
        <taxon>Spermatophyta</taxon>
        <taxon>Magnoliopsida</taxon>
        <taxon>eudicotyledons</taxon>
        <taxon>Gunneridae</taxon>
        <taxon>Pentapetalae</taxon>
        <taxon>rosids</taxon>
        <taxon>fabids</taxon>
        <taxon>Fagales</taxon>
        <taxon>Fagaceae</taxon>
        <taxon>Castanea</taxon>
    </lineage>
</organism>
<feature type="compositionally biased region" description="Polar residues" evidence="2">
    <location>
        <begin position="331"/>
        <end position="351"/>
    </location>
</feature>
<evidence type="ECO:0000256" key="2">
    <source>
        <dbReference type="SAM" id="MobiDB-lite"/>
    </source>
</evidence>
<feature type="compositionally biased region" description="Gly residues" evidence="2">
    <location>
        <begin position="354"/>
        <end position="363"/>
    </location>
</feature>
<dbReference type="EMBL" id="JRKL02013573">
    <property type="protein sequence ID" value="KAF3942651.1"/>
    <property type="molecule type" value="Genomic_DNA"/>
</dbReference>